<dbReference type="OrthoDB" id="2516512at2"/>
<keyword evidence="4" id="KW-0408">Iron</keyword>
<evidence type="ECO:0000256" key="4">
    <source>
        <dbReference type="ARBA" id="ARBA00023004"/>
    </source>
</evidence>
<dbReference type="Pfam" id="PF12831">
    <property type="entry name" value="FAD_oxidored"/>
    <property type="match status" value="1"/>
</dbReference>
<evidence type="ECO:0000256" key="5">
    <source>
        <dbReference type="ARBA" id="ARBA00023014"/>
    </source>
</evidence>
<keyword evidence="5" id="KW-0411">Iron-sulfur</keyword>
<dbReference type="Proteomes" id="UP000558113">
    <property type="component" value="Unassembled WGS sequence"/>
</dbReference>
<dbReference type="GO" id="GO:0016491">
    <property type="term" value="F:oxidoreductase activity"/>
    <property type="evidence" value="ECO:0007669"/>
    <property type="project" value="UniProtKB-KW"/>
</dbReference>
<sequence>MNANHRYEIIVYGATPGGIGAAIAAARRGRRTLLLEPSPYIGGMMTSGLGRTDIEWFEASGAIYREFASLVEAHYEQTYGTASAEAAACNRGMFFEPSIARATLEGMMEKERLLTVVRRAELLSAATSEGRLTEIRIQVEDGSWAGEHALAADVFVDGTYEGDLAASAGVPFEVGRESRNEWNEEYAGVLYMNFDPSKEVFPGSTGEGDDRIQAYNYRLCLTDVPENRAAVRKPDAYDRGEYASLSIDAAEGRIRSIRDVLNILPVPCGKTDTNNHHYCLCSSDLPEENGTYLEGGREERQRVRDRHRHYYQGLLWFLQHDESLPEAFREDARRWGYAADEFTDTDNFPPQLYVREGRRILGEYRFTENDARLAPGFGRTPIHADSVAVGAYAIDSHATRKREAAGQNAALEGFLGLGWLTEVYQIPYGVMLPLAVEGLIVPVAVSSTHMGLGTIRMEPCWMQLGFAAGAAADLAIASGKPPREISIDALQDELLAADQLIGYYRDIDASVLPGKAIQYFGAKGAFRSYDAAPDAPVTAEQASALLALARLLPGGVRFPALPASGTILPAGVDMGPRLPKEEPSPAEYWQRNQLLTQEQSRRWQQAAGRALSAGTPGASDAFRAASAGAEAAKTDAKAYVTVGEWCALLYGLLLENRRA</sequence>
<dbReference type="GO" id="GO:0046872">
    <property type="term" value="F:metal ion binding"/>
    <property type="evidence" value="ECO:0007669"/>
    <property type="project" value="UniProtKB-KW"/>
</dbReference>
<keyword evidence="1" id="KW-0004">4Fe-4S</keyword>
<evidence type="ECO:0000256" key="1">
    <source>
        <dbReference type="ARBA" id="ARBA00022485"/>
    </source>
</evidence>
<name>A0A7X4YLQ4_9BACL</name>
<protein>
    <submittedName>
        <fullName evidence="6">FAD-dependent oxidoreductase</fullName>
    </submittedName>
</protein>
<proteinExistence type="predicted"/>
<evidence type="ECO:0000256" key="3">
    <source>
        <dbReference type="ARBA" id="ARBA00023002"/>
    </source>
</evidence>
<organism evidence="6 7">
    <name type="scientific">Paenibacillus sacheonensis</name>
    <dbReference type="NCBI Taxonomy" id="742054"/>
    <lineage>
        <taxon>Bacteria</taxon>
        <taxon>Bacillati</taxon>
        <taxon>Bacillota</taxon>
        <taxon>Bacilli</taxon>
        <taxon>Bacillales</taxon>
        <taxon>Paenibacillaceae</taxon>
        <taxon>Paenibacillus</taxon>
    </lineage>
</organism>
<keyword evidence="2" id="KW-0479">Metal-binding</keyword>
<evidence type="ECO:0000313" key="7">
    <source>
        <dbReference type="Proteomes" id="UP000558113"/>
    </source>
</evidence>
<evidence type="ECO:0000313" key="6">
    <source>
        <dbReference type="EMBL" id="NBC68677.1"/>
    </source>
</evidence>
<gene>
    <name evidence="6" type="ORF">GT003_06740</name>
</gene>
<evidence type="ECO:0000256" key="2">
    <source>
        <dbReference type="ARBA" id="ARBA00022723"/>
    </source>
</evidence>
<dbReference type="InterPro" id="IPR036188">
    <property type="entry name" value="FAD/NAD-bd_sf"/>
</dbReference>
<dbReference type="Gene3D" id="3.50.50.60">
    <property type="entry name" value="FAD/NAD(P)-binding domain"/>
    <property type="match status" value="1"/>
</dbReference>
<dbReference type="GO" id="GO:0051539">
    <property type="term" value="F:4 iron, 4 sulfur cluster binding"/>
    <property type="evidence" value="ECO:0007669"/>
    <property type="project" value="UniProtKB-KW"/>
</dbReference>
<dbReference type="PANTHER" id="PTHR43498">
    <property type="entry name" value="FERREDOXIN:COB-COM HETERODISULFIDE REDUCTASE SUBUNIT A"/>
    <property type="match status" value="1"/>
</dbReference>
<comment type="caution">
    <text evidence="6">The sequence shown here is derived from an EMBL/GenBank/DDBJ whole genome shotgun (WGS) entry which is preliminary data.</text>
</comment>
<accession>A0A7X4YLQ4</accession>
<keyword evidence="3" id="KW-0560">Oxidoreductase</keyword>
<reference evidence="6 7" key="1">
    <citation type="submission" date="2020-01" db="EMBL/GenBank/DDBJ databases">
        <title>Paenibacillus soybeanensis sp. nov. isolated from the nodules of soybean (Glycine max(L.) Merr).</title>
        <authorList>
            <person name="Wang H."/>
        </authorList>
    </citation>
    <scope>NUCLEOTIDE SEQUENCE [LARGE SCALE GENOMIC DNA]</scope>
    <source>
        <strain evidence="6 7">DSM 23054</strain>
    </source>
</reference>
<dbReference type="AlphaFoldDB" id="A0A7X4YLQ4"/>
<dbReference type="RefSeq" id="WP_161695741.1">
    <property type="nucleotide sequence ID" value="NZ_JAAAMU010000003.1"/>
</dbReference>
<keyword evidence="7" id="KW-1185">Reference proteome</keyword>
<dbReference type="InterPro" id="IPR039650">
    <property type="entry name" value="HdrA-like"/>
</dbReference>
<dbReference type="PANTHER" id="PTHR43498:SF1">
    <property type="entry name" value="COB--COM HETERODISULFIDE REDUCTASE IRON-SULFUR SUBUNIT A"/>
    <property type="match status" value="1"/>
</dbReference>
<dbReference type="SUPFAM" id="SSF51905">
    <property type="entry name" value="FAD/NAD(P)-binding domain"/>
    <property type="match status" value="1"/>
</dbReference>
<dbReference type="EMBL" id="JAAAMU010000003">
    <property type="protein sequence ID" value="NBC68677.1"/>
    <property type="molecule type" value="Genomic_DNA"/>
</dbReference>